<sequence length="448" mass="49651">MPNEIWGEVAPERGPELDTVQLIAEAAQRLPAPGDADFGAALDRFADCRVVLLGESTHGTAEFYDARAAITRHLIEHHGFTLVAVEADWPDAATIDRYVRGRPSPGHVEPPFRRFPTWMWRNTSVERFVEWMRGHNAGLPEAQRAGFFGLDIYSLGSSMASVLGYLDDIDPDAARAARERYGCLSPWRAAPADYGHAVLTGRYGDCQEQVIAQLKSLLENRLDYALAGREQFFDAAQNARLVAAAEQYYRLMYQGSAASWNLRDTHMFDTLERLLEAGGPTAKAVVWAHNSHIGDADATAMGRDHGELNIGRLCRARFGDTAALVGLSTASGTVAAASEWDGPMERKAVVPPRSDSYEHLLHRTGLDRFLIDLREDINPEMRAALMSPRQERFIGVIYRPDTEFHSHYAFASLPQQFDALLWFAHTGAVEPLPTAARPGMPDTYPFGV</sequence>
<dbReference type="PANTHER" id="PTHR31299">
    <property type="entry name" value="ESTERASE, PUTATIVE (AFU_ORTHOLOGUE AFUA_1G05850)-RELATED"/>
    <property type="match status" value="1"/>
</dbReference>
<reference evidence="1 2" key="1">
    <citation type="submission" date="2021-08" db="EMBL/GenBank/DDBJ databases">
        <authorList>
            <person name="Peeters C."/>
        </authorList>
    </citation>
    <scope>NUCLEOTIDE SEQUENCE [LARGE SCALE GENOMIC DNA]</scope>
    <source>
        <strain evidence="1 2">LMG 21510</strain>
    </source>
</reference>
<accession>A0ABM8WM54</accession>
<dbReference type="CDD" id="cd14728">
    <property type="entry name" value="Ere-like"/>
    <property type="match status" value="1"/>
</dbReference>
<dbReference type="Gene3D" id="3.30.1870.10">
    <property type="entry name" value="EreA-like, domain 2"/>
    <property type="match status" value="1"/>
</dbReference>
<dbReference type="EMBL" id="CAJZAH010000001">
    <property type="protein sequence ID" value="CAG9168473.1"/>
    <property type="molecule type" value="Genomic_DNA"/>
</dbReference>
<gene>
    <name evidence="1" type="ORF">LMG21510_01088</name>
</gene>
<keyword evidence="2" id="KW-1185">Reference proteome</keyword>
<dbReference type="InterPro" id="IPR052036">
    <property type="entry name" value="Hydrolase/PRTase-associated"/>
</dbReference>
<dbReference type="PANTHER" id="PTHR31299:SF0">
    <property type="entry name" value="ESTERASE, PUTATIVE (AFU_ORTHOLOGUE AFUA_1G05850)-RELATED"/>
    <property type="match status" value="1"/>
</dbReference>
<comment type="caution">
    <text evidence="1">The sequence shown here is derived from an EMBL/GenBank/DDBJ whole genome shotgun (WGS) entry which is preliminary data.</text>
</comment>
<protein>
    <recommendedName>
        <fullName evidence="3">Erythromycin esterase family protein</fullName>
    </recommendedName>
</protein>
<dbReference type="Gene3D" id="1.20.1440.30">
    <property type="entry name" value="Biosynthetic Protein domain"/>
    <property type="match status" value="1"/>
</dbReference>
<dbReference type="PIRSF" id="PIRSF036794">
    <property type="entry name" value="UCP_erythr_ester"/>
    <property type="match status" value="1"/>
</dbReference>
<organism evidence="1 2">
    <name type="scientific">Cupriavidus respiraculi</name>
    <dbReference type="NCBI Taxonomy" id="195930"/>
    <lineage>
        <taxon>Bacteria</taxon>
        <taxon>Pseudomonadati</taxon>
        <taxon>Pseudomonadota</taxon>
        <taxon>Betaproteobacteria</taxon>
        <taxon>Burkholderiales</taxon>
        <taxon>Burkholderiaceae</taxon>
        <taxon>Cupriavidus</taxon>
    </lineage>
</organism>
<evidence type="ECO:0008006" key="3">
    <source>
        <dbReference type="Google" id="ProtNLM"/>
    </source>
</evidence>
<proteinExistence type="predicted"/>
<dbReference type="Proteomes" id="UP000721236">
    <property type="component" value="Unassembled WGS sequence"/>
</dbReference>
<name>A0ABM8WM54_9BURK</name>
<dbReference type="SUPFAM" id="SSF159501">
    <property type="entry name" value="EreA/ChaN-like"/>
    <property type="match status" value="1"/>
</dbReference>
<dbReference type="InterPro" id="IPR014622">
    <property type="entry name" value="UCP036794_erythomycin"/>
</dbReference>
<dbReference type="Gene3D" id="3.40.1660.10">
    <property type="entry name" value="EreA-like (biosynthetic domain)"/>
    <property type="match status" value="1"/>
</dbReference>
<evidence type="ECO:0000313" key="1">
    <source>
        <dbReference type="EMBL" id="CAG9168473.1"/>
    </source>
</evidence>
<dbReference type="RefSeq" id="WP_224040156.1">
    <property type="nucleotide sequence ID" value="NZ_CAJZAH010000001.1"/>
</dbReference>
<evidence type="ECO:0000313" key="2">
    <source>
        <dbReference type="Proteomes" id="UP000721236"/>
    </source>
</evidence>
<dbReference type="Pfam" id="PF05139">
    <property type="entry name" value="Erythro_esteras"/>
    <property type="match status" value="1"/>
</dbReference>
<dbReference type="InterPro" id="IPR007815">
    <property type="entry name" value="Emycin_Estase"/>
</dbReference>